<evidence type="ECO:0000313" key="3">
    <source>
        <dbReference type="Proteomes" id="UP001107558"/>
    </source>
</evidence>
<gene>
    <name evidence="2" type="ORF">PVAND_006453</name>
</gene>
<dbReference type="EMBL" id="JADBJN010000002">
    <property type="protein sequence ID" value="KAG5676633.1"/>
    <property type="molecule type" value="Genomic_DNA"/>
</dbReference>
<protein>
    <submittedName>
        <fullName evidence="2">Uncharacterized protein</fullName>
    </submittedName>
</protein>
<keyword evidence="1" id="KW-0732">Signal</keyword>
<dbReference type="Proteomes" id="UP001107558">
    <property type="component" value="Chromosome 2"/>
</dbReference>
<accession>A0A9J6C389</accession>
<comment type="caution">
    <text evidence="2">The sequence shown here is derived from an EMBL/GenBank/DDBJ whole genome shotgun (WGS) entry which is preliminary data.</text>
</comment>
<name>A0A9J6C389_POLVA</name>
<proteinExistence type="predicted"/>
<evidence type="ECO:0000313" key="2">
    <source>
        <dbReference type="EMBL" id="KAG5676633.1"/>
    </source>
</evidence>
<evidence type="ECO:0000256" key="1">
    <source>
        <dbReference type="SAM" id="SignalP"/>
    </source>
</evidence>
<feature type="signal peptide" evidence="1">
    <location>
        <begin position="1"/>
        <end position="21"/>
    </location>
</feature>
<reference evidence="2" key="1">
    <citation type="submission" date="2021-03" db="EMBL/GenBank/DDBJ databases">
        <title>Chromosome level genome of the anhydrobiotic midge Polypedilum vanderplanki.</title>
        <authorList>
            <person name="Yoshida Y."/>
            <person name="Kikawada T."/>
            <person name="Gusev O."/>
        </authorList>
    </citation>
    <scope>NUCLEOTIDE SEQUENCE</scope>
    <source>
        <strain evidence="2">NIAS01</strain>
        <tissue evidence="2">Whole body or cell culture</tissue>
    </source>
</reference>
<organism evidence="2 3">
    <name type="scientific">Polypedilum vanderplanki</name>
    <name type="common">Sleeping chironomid midge</name>
    <dbReference type="NCBI Taxonomy" id="319348"/>
    <lineage>
        <taxon>Eukaryota</taxon>
        <taxon>Metazoa</taxon>
        <taxon>Ecdysozoa</taxon>
        <taxon>Arthropoda</taxon>
        <taxon>Hexapoda</taxon>
        <taxon>Insecta</taxon>
        <taxon>Pterygota</taxon>
        <taxon>Neoptera</taxon>
        <taxon>Endopterygota</taxon>
        <taxon>Diptera</taxon>
        <taxon>Nematocera</taxon>
        <taxon>Chironomoidea</taxon>
        <taxon>Chironomidae</taxon>
        <taxon>Chironominae</taxon>
        <taxon>Polypedilum</taxon>
        <taxon>Polypedilum</taxon>
    </lineage>
</organism>
<sequence length="104" mass="11551">MNSIWIVLSISLCFCAVRIDSQGIASATTQNPQSNFILLPLPPTAKFQQQPPPKWLQTLANAAAQQQSQSVLTYINQQALQNNFTKQTQIGNDFLKQKIGRGLH</sequence>
<keyword evidence="3" id="KW-1185">Reference proteome</keyword>
<dbReference type="AlphaFoldDB" id="A0A9J6C389"/>
<feature type="chain" id="PRO_5039934442" evidence="1">
    <location>
        <begin position="22"/>
        <end position="104"/>
    </location>
</feature>